<evidence type="ECO:0000256" key="2">
    <source>
        <dbReference type="ARBA" id="ARBA00022692"/>
    </source>
</evidence>
<protein>
    <submittedName>
        <fullName evidence="8">Voltage-dependent L-type calcium channel subunit alpha-1F</fullName>
    </submittedName>
</protein>
<evidence type="ECO:0000256" key="1">
    <source>
        <dbReference type="ARBA" id="ARBA00004141"/>
    </source>
</evidence>
<dbReference type="Proteomes" id="UP000186817">
    <property type="component" value="Unassembled WGS sequence"/>
</dbReference>
<feature type="compositionally biased region" description="Basic and acidic residues" evidence="5">
    <location>
        <begin position="1865"/>
        <end position="1874"/>
    </location>
</feature>
<evidence type="ECO:0000313" key="8">
    <source>
        <dbReference type="EMBL" id="OLQ02617.1"/>
    </source>
</evidence>
<feature type="domain" description="Ion transport" evidence="7">
    <location>
        <begin position="950"/>
        <end position="1167"/>
    </location>
</feature>
<feature type="transmembrane region" description="Helical" evidence="6">
    <location>
        <begin position="1305"/>
        <end position="1328"/>
    </location>
</feature>
<feature type="transmembrane region" description="Helical" evidence="6">
    <location>
        <begin position="1233"/>
        <end position="1253"/>
    </location>
</feature>
<dbReference type="GO" id="GO:0001518">
    <property type="term" value="C:voltage-gated sodium channel complex"/>
    <property type="evidence" value="ECO:0007669"/>
    <property type="project" value="TreeGrafter"/>
</dbReference>
<evidence type="ECO:0000313" key="9">
    <source>
        <dbReference type="Proteomes" id="UP000186817"/>
    </source>
</evidence>
<evidence type="ECO:0000256" key="6">
    <source>
        <dbReference type="SAM" id="Phobius"/>
    </source>
</evidence>
<dbReference type="InterPro" id="IPR005821">
    <property type="entry name" value="Ion_trans_dom"/>
</dbReference>
<dbReference type="Gene3D" id="1.10.238.10">
    <property type="entry name" value="EF-hand"/>
    <property type="match status" value="1"/>
</dbReference>
<feature type="transmembrane region" description="Helical" evidence="6">
    <location>
        <begin position="1105"/>
        <end position="1129"/>
    </location>
</feature>
<reference evidence="8 9" key="1">
    <citation type="submission" date="2016-02" db="EMBL/GenBank/DDBJ databases">
        <title>Genome analysis of coral dinoflagellate symbionts highlights evolutionary adaptations to a symbiotic lifestyle.</title>
        <authorList>
            <person name="Aranda M."/>
            <person name="Li Y."/>
            <person name="Liew Y.J."/>
            <person name="Baumgarten S."/>
            <person name="Simakov O."/>
            <person name="Wilson M."/>
            <person name="Piel J."/>
            <person name="Ashoor H."/>
            <person name="Bougouffa S."/>
            <person name="Bajic V.B."/>
            <person name="Ryu T."/>
            <person name="Ravasi T."/>
            <person name="Bayer T."/>
            <person name="Micklem G."/>
            <person name="Kim H."/>
            <person name="Bhak J."/>
            <person name="Lajeunesse T.C."/>
            <person name="Voolstra C.R."/>
        </authorList>
    </citation>
    <scope>NUCLEOTIDE SEQUENCE [LARGE SCALE GENOMIC DNA]</scope>
    <source>
        <strain evidence="8 9">CCMP2467</strain>
    </source>
</reference>
<feature type="transmembrane region" description="Helical" evidence="6">
    <location>
        <begin position="1265"/>
        <end position="1285"/>
    </location>
</feature>
<dbReference type="GO" id="GO:0005248">
    <property type="term" value="F:voltage-gated sodium channel activity"/>
    <property type="evidence" value="ECO:0007669"/>
    <property type="project" value="TreeGrafter"/>
</dbReference>
<dbReference type="Pfam" id="PF00520">
    <property type="entry name" value="Ion_trans"/>
    <property type="match status" value="1"/>
</dbReference>
<proteinExistence type="predicted"/>
<evidence type="ECO:0000256" key="5">
    <source>
        <dbReference type="SAM" id="MobiDB-lite"/>
    </source>
</evidence>
<comment type="caution">
    <text evidence="8">The sequence shown here is derived from an EMBL/GenBank/DDBJ whole genome shotgun (WGS) entry which is preliminary data.</text>
</comment>
<feature type="compositionally biased region" description="Basic and acidic residues" evidence="5">
    <location>
        <begin position="852"/>
        <end position="861"/>
    </location>
</feature>
<dbReference type="Gene3D" id="1.20.120.350">
    <property type="entry name" value="Voltage-gated potassium channels. Chain C"/>
    <property type="match status" value="1"/>
</dbReference>
<feature type="region of interest" description="Disordered" evidence="5">
    <location>
        <begin position="833"/>
        <end position="888"/>
    </location>
</feature>
<accession>A0A1Q9E5B5</accession>
<feature type="transmembrane region" description="Helical" evidence="6">
    <location>
        <begin position="1208"/>
        <end position="1227"/>
    </location>
</feature>
<dbReference type="InterPro" id="IPR043203">
    <property type="entry name" value="VGCC_Ca_Na"/>
</dbReference>
<evidence type="ECO:0000259" key="7">
    <source>
        <dbReference type="Pfam" id="PF00520"/>
    </source>
</evidence>
<feature type="region of interest" description="Disordered" evidence="5">
    <location>
        <begin position="1863"/>
        <end position="1887"/>
    </location>
</feature>
<dbReference type="SUPFAM" id="SSF81324">
    <property type="entry name" value="Voltage-gated potassium channels"/>
    <property type="match status" value="1"/>
</dbReference>
<dbReference type="PANTHER" id="PTHR10037">
    <property type="entry name" value="VOLTAGE-GATED CATION CHANNEL CALCIUM AND SODIUM"/>
    <property type="match status" value="1"/>
</dbReference>
<sequence>MVRGPRRRLEVGRTQRYRSHNMNMLKFAKDGCWLVFGIRQALHGVAVLAAPVHRRCSSIDDNGVLEWVGSHLHEPLKEYLRDARSAKPQLIRNILDDSVTGLGCLSSSCLFLAFVAVTACNVVLNLNTKLVLENVRAPYFMCLQRLQRFRRLKRLQRFQRLKQKVSSGWEAHVEAVLRKMLSRYEELDLARRSSTGVVASKKGATSSAAPRARAIPQYFGINLESALRCKGDRIGLAWAPMVAALKSDVAKEALEVRRYSIPAPLHVTTFHASDFHSDEVSAAALEESFALEGTETALTVGSVAFAPQGLACAVIEEAVPALAVPRGKLLHITLATRPPWHPVDSNALLKAIVAELRKKGLAVHLREEEEQSSQLVRSRGLDLSEAWRSSSKYHLEDLTVSGRSCDAVLVRLPEPLEIKGAHFRRKDRSSWFSHCGAWCIFDFEYPDKIAYHWNAEKKCYDETDEVCNKYPNEREVAKKHKAELCKADLCHHFVPELTESLMTRYCEGGSSQGEDRSPSAKGCDDSYTGSVRKALANHMFSHCGAWCLFDYDDTEKVSYAWDPAGKCWTNTGCQGHPELTEVLARRNQACEVEVHHDHYYHHQHFNLHHFDDDHHFDEHYHYFNEYLHNNDEHNHHHHHVYHGDDYKHQHVYHYDFHTHHHVNDYNFYPHVHDHFDHHHIDIDHHNLNKHLDDHLNFHHDYEYHHLDHHHDHLNEHRNFHDDHDHQYLDDLYLHDDPDLDQHHYHSEDHGRKWGGEPRTAMKPTGGVLSDDEFFDGQEIAEVPPTQKANPGHLWSSADSEFDIQVGMQSLYELMRRQHREVLERLAVQDKALSQTIKRPKKRNPDLQAEPLETPKEQKTADSRNLSPVSGAGRRSSRPPQELGIYGMDPQEEPSFSPTIFKSFSQTERNLHISAANAHAKHLRKRFAELGLVTGTHKRVTTSCAQRIVDHPAFDIFFALAVIANSVFIGVEVQILLDNYGKPPDVAVQVVRDVFVGLFFIELLLRILADGFQQYWGGDWMWMWLDTIVVLSSLWELGVDIAYYLQDESAVENAALAGVTGFKAFRIIRITRIVKTVRILRVFRFVMAFRTLITSILHTIQSLCWALLLLVLIMYVFAVLFTQAVNGYILDGNPLSAADHEASLAYFSSVADTMLSLFMSVSGGVSWEEDASKDATVIVLAVAASTPSDDERLVLERASQLHLKMTRIFVRYSCALLCTGFALLQWRVARDVSLTTSSVVQGTMLSGLGVFMFIDSCPAILTVGRLNAFYVLVSLCATVSLSPWHVQVDRVVLMELSFLAFGRIPAVVIARTPALVVVCNLPPLLLALIRASTTSALDVSVVVEVSGFIATLCASVAVRLLVKSRVERNLQYGKMTADFNASSSLLQLICDSILELDADLQIAEHSPALAAMLLRDRPGTTLEGMDFTDLIPGAAEAGRAVELLRKFEDHPPDSLKAQAFHTHLVDSDANRFRTEVFQVTYHTLQGRVRHLIGLRDVTDQGSICGSKAVESLSIMPRTYTPMSAATCSSIESQPADGKRSSGTDTVRVARLDPSKIVSLEIDMNLQVVCTSSEPAYIGRQIGDVLTGEGLDLLETCWVESRAAHVALSFSALELRIHAGHPFALVRGTIQVVQSQNGSRDLLLVGEIPFCHTAAPEGSLAEYLVGQQNHKGDKAAEFLEYVISPLKAIGVIWVFAFLVYMSFTYFAVLNVVTAVFCQKAMDNAQNDHVAVVQSMLANKEAHLKRMSALFSQLGADEEGGVITFAMFEEKINSPAVKAYFETLGLDIWDAWSFFKLLDLDGGGAVELEEFFRGCLRLRGQARSIDIGTVMHDQRWLIRSQSQFQGYVESQLKALSEQLSMLTGRRYKMPERKEHSPRPRNSVRQTEVPEQCDVSGVSVFSAASSA</sequence>
<gene>
    <name evidence="8" type="primary">CACNA1F</name>
    <name evidence="8" type="ORF">AK812_SmicGene14514</name>
</gene>
<dbReference type="OrthoDB" id="10412557at2759"/>
<comment type="subcellular location">
    <subcellularLocation>
        <location evidence="1">Membrane</location>
        <topology evidence="1">Multi-pass membrane protein</topology>
    </subcellularLocation>
</comment>
<name>A0A1Q9E5B5_SYMMI</name>
<evidence type="ECO:0000256" key="4">
    <source>
        <dbReference type="ARBA" id="ARBA00023136"/>
    </source>
</evidence>
<dbReference type="InterPro" id="IPR027359">
    <property type="entry name" value="Volt_channel_dom_sf"/>
</dbReference>
<dbReference type="InterPro" id="IPR018247">
    <property type="entry name" value="EF_Hand_1_Ca_BS"/>
</dbReference>
<feature type="transmembrane region" description="Helical" evidence="6">
    <location>
        <begin position="1340"/>
        <end position="1361"/>
    </location>
</feature>
<organism evidence="8 9">
    <name type="scientific">Symbiodinium microadriaticum</name>
    <name type="common">Dinoflagellate</name>
    <name type="synonym">Zooxanthella microadriatica</name>
    <dbReference type="NCBI Taxonomy" id="2951"/>
    <lineage>
        <taxon>Eukaryota</taxon>
        <taxon>Sar</taxon>
        <taxon>Alveolata</taxon>
        <taxon>Dinophyceae</taxon>
        <taxon>Suessiales</taxon>
        <taxon>Symbiodiniaceae</taxon>
        <taxon>Symbiodinium</taxon>
    </lineage>
</organism>
<keyword evidence="4 6" id="KW-0472">Membrane</keyword>
<feature type="transmembrane region" description="Helical" evidence="6">
    <location>
        <begin position="1689"/>
        <end position="1714"/>
    </location>
</feature>
<keyword evidence="3 6" id="KW-1133">Transmembrane helix</keyword>
<dbReference type="PANTHER" id="PTHR10037:SF62">
    <property type="entry name" value="SODIUM CHANNEL PROTEIN 60E"/>
    <property type="match status" value="1"/>
</dbReference>
<evidence type="ECO:0000256" key="3">
    <source>
        <dbReference type="ARBA" id="ARBA00022989"/>
    </source>
</evidence>
<dbReference type="EMBL" id="LSRX01000260">
    <property type="protein sequence ID" value="OLQ02617.1"/>
    <property type="molecule type" value="Genomic_DNA"/>
</dbReference>
<keyword evidence="9" id="KW-1185">Reference proteome</keyword>
<dbReference type="Gene3D" id="1.10.287.70">
    <property type="match status" value="1"/>
</dbReference>
<dbReference type="PROSITE" id="PS00018">
    <property type="entry name" value="EF_HAND_1"/>
    <property type="match status" value="1"/>
</dbReference>
<keyword evidence="2 6" id="KW-0812">Transmembrane</keyword>